<keyword evidence="2" id="KW-1185">Reference proteome</keyword>
<accession>A0A448X1B6</accession>
<sequence>MTKRVVFAHHLRLLSVGISEGRCRQRSSRERADFKVVASRSDCWSCPTIHSSSAGQDVVSLGGGISLFLPHPLIARSDLSAGPESIGLCLSSPRPSAPSCLLCQSLEQAQNVSPSDLYRTSPLLNPCLGNESGVKRADSRLSGLITDLGRHASNQFHDCVVDLMASA</sequence>
<dbReference type="AlphaFoldDB" id="A0A448X1B6"/>
<dbReference type="Proteomes" id="UP000784294">
    <property type="component" value="Unassembled WGS sequence"/>
</dbReference>
<evidence type="ECO:0000313" key="1">
    <source>
        <dbReference type="EMBL" id="VEL25470.1"/>
    </source>
</evidence>
<organism evidence="1 2">
    <name type="scientific">Protopolystoma xenopodis</name>
    <dbReference type="NCBI Taxonomy" id="117903"/>
    <lineage>
        <taxon>Eukaryota</taxon>
        <taxon>Metazoa</taxon>
        <taxon>Spiralia</taxon>
        <taxon>Lophotrochozoa</taxon>
        <taxon>Platyhelminthes</taxon>
        <taxon>Monogenea</taxon>
        <taxon>Polyopisthocotylea</taxon>
        <taxon>Polystomatidea</taxon>
        <taxon>Polystomatidae</taxon>
        <taxon>Protopolystoma</taxon>
    </lineage>
</organism>
<evidence type="ECO:0000313" key="2">
    <source>
        <dbReference type="Proteomes" id="UP000784294"/>
    </source>
</evidence>
<name>A0A448X1B6_9PLAT</name>
<dbReference type="EMBL" id="CAAALY010074138">
    <property type="protein sequence ID" value="VEL25470.1"/>
    <property type="molecule type" value="Genomic_DNA"/>
</dbReference>
<comment type="caution">
    <text evidence="1">The sequence shown here is derived from an EMBL/GenBank/DDBJ whole genome shotgun (WGS) entry which is preliminary data.</text>
</comment>
<protein>
    <submittedName>
        <fullName evidence="1">Uncharacterized protein</fullName>
    </submittedName>
</protein>
<proteinExistence type="predicted"/>
<reference evidence="1" key="1">
    <citation type="submission" date="2018-11" db="EMBL/GenBank/DDBJ databases">
        <authorList>
            <consortium name="Pathogen Informatics"/>
        </authorList>
    </citation>
    <scope>NUCLEOTIDE SEQUENCE</scope>
</reference>
<gene>
    <name evidence="1" type="ORF">PXEA_LOCUS18910</name>
</gene>